<dbReference type="CDD" id="cd00118">
    <property type="entry name" value="LysM"/>
    <property type="match status" value="1"/>
</dbReference>
<dbReference type="PROSITE" id="PS51782">
    <property type="entry name" value="LYSM"/>
    <property type="match status" value="1"/>
</dbReference>
<dbReference type="InterPro" id="IPR018392">
    <property type="entry name" value="LysM"/>
</dbReference>
<protein>
    <submittedName>
        <fullName evidence="2">LysM domain-containing protein</fullName>
    </submittedName>
</protein>
<dbReference type="Pfam" id="PF12673">
    <property type="entry name" value="SipL"/>
    <property type="match status" value="3"/>
</dbReference>
<dbReference type="EMBL" id="FRCP01000006">
    <property type="protein sequence ID" value="SHM09296.1"/>
    <property type="molecule type" value="Genomic_DNA"/>
</dbReference>
<sequence length="522" mass="58776">MELLKKNIHMNKLKCKSSVQLTLDDDFNVPDVKPDISSMIKEQGNIIIYEIKPMNGKLMVKGALQFNILYISEEDTRPVHHLSGEIPFEESINMDEACAEDNIIVKWELEDLNTGLINSRKVSVKAIVSFVFAAEDVYDEETAIAVEGDSNLQSKTKQMNITQIAVNKKDTFRIKDEISIPSNKPNIFEILYSEVDLRNTDIRMQDEKISLKGELMLFVLYASEDEEHPIQYIETDVPFSGSIDCNGCLEEMIPDIDITISSKDIEVKPDADGEERVIDLEVVLNLDIKAYEEDELEILCDVYSTAKDVVPTFKDAFYENLLVKNNSKARITDRIKKSDVQPGIMQICNAYGSVKVDEMQVVDGGIEVDGVIEVQVMYISDEDRKPLSSIKGMIPFTQTIEVKQMGNNSYFDVKPNLESISVILLDSDEVEVKAGVNLATIVFDRIAEPIITEVAEHDIDFAKLQEMPSVVGYIAKANDSLWSIAKKYYTTVDTIKEINQLEQESIKVGDKILIVKAVDAIL</sequence>
<dbReference type="Gene3D" id="3.10.350.10">
    <property type="entry name" value="LysM domain"/>
    <property type="match status" value="1"/>
</dbReference>
<dbReference type="RefSeq" id="WP_073282982.1">
    <property type="nucleotide sequence ID" value="NZ_FRCP01000006.1"/>
</dbReference>
<accession>A0A1M7FZ94</accession>
<dbReference type="Pfam" id="PF01476">
    <property type="entry name" value="LysM"/>
    <property type="match status" value="1"/>
</dbReference>
<keyword evidence="3" id="KW-1185">Reference proteome</keyword>
<dbReference type="STRING" id="1120996.SAMN02746066_00729"/>
<dbReference type="InterPro" id="IPR036779">
    <property type="entry name" value="LysM_dom_sf"/>
</dbReference>
<proteinExistence type="predicted"/>
<organism evidence="2 3">
    <name type="scientific">Anaerosporobacter mobilis DSM 15930</name>
    <dbReference type="NCBI Taxonomy" id="1120996"/>
    <lineage>
        <taxon>Bacteria</taxon>
        <taxon>Bacillati</taxon>
        <taxon>Bacillota</taxon>
        <taxon>Clostridia</taxon>
        <taxon>Lachnospirales</taxon>
        <taxon>Lachnospiraceae</taxon>
        <taxon>Anaerosporobacter</taxon>
    </lineage>
</organism>
<dbReference type="SUPFAM" id="SSF54106">
    <property type="entry name" value="LysM domain"/>
    <property type="match status" value="1"/>
</dbReference>
<evidence type="ECO:0000259" key="1">
    <source>
        <dbReference type="PROSITE" id="PS51782"/>
    </source>
</evidence>
<feature type="domain" description="LysM" evidence="1">
    <location>
        <begin position="471"/>
        <end position="514"/>
    </location>
</feature>
<dbReference type="AlphaFoldDB" id="A0A1M7FZ94"/>
<dbReference type="SMART" id="SM00257">
    <property type="entry name" value="LysM"/>
    <property type="match status" value="1"/>
</dbReference>
<gene>
    <name evidence="2" type="ORF">SAMN02746066_00729</name>
</gene>
<evidence type="ECO:0000313" key="3">
    <source>
        <dbReference type="Proteomes" id="UP000184038"/>
    </source>
</evidence>
<name>A0A1M7FZ94_9FIRM</name>
<reference evidence="2 3" key="1">
    <citation type="submission" date="2016-11" db="EMBL/GenBank/DDBJ databases">
        <authorList>
            <person name="Jaros S."/>
            <person name="Januszkiewicz K."/>
            <person name="Wedrychowicz H."/>
        </authorList>
    </citation>
    <scope>NUCLEOTIDE SEQUENCE [LARGE SCALE GENOMIC DNA]</scope>
    <source>
        <strain evidence="2 3">DSM 15930</strain>
    </source>
</reference>
<evidence type="ECO:0000313" key="2">
    <source>
        <dbReference type="EMBL" id="SHM09296.1"/>
    </source>
</evidence>
<dbReference type="Proteomes" id="UP000184038">
    <property type="component" value="Unassembled WGS sequence"/>
</dbReference>
<dbReference type="InterPro" id="IPR024300">
    <property type="entry name" value="SipL_SPOCS_dom"/>
</dbReference>